<dbReference type="InterPro" id="IPR000160">
    <property type="entry name" value="GGDEF_dom"/>
</dbReference>
<feature type="domain" description="GGDEF" evidence="3">
    <location>
        <begin position="496"/>
        <end position="629"/>
    </location>
</feature>
<keyword evidence="1" id="KW-1133">Transmembrane helix</keyword>
<dbReference type="Pfam" id="PF08447">
    <property type="entry name" value="PAS_3"/>
    <property type="match status" value="1"/>
</dbReference>
<keyword evidence="4" id="KW-0548">Nucleotidyltransferase</keyword>
<dbReference type="Gene3D" id="3.30.70.270">
    <property type="match status" value="1"/>
</dbReference>
<dbReference type="InterPro" id="IPR043128">
    <property type="entry name" value="Rev_trsase/Diguanyl_cyclase"/>
</dbReference>
<keyword evidence="4" id="KW-0808">Transferase</keyword>
<dbReference type="CDD" id="cd01949">
    <property type="entry name" value="GGDEF"/>
    <property type="match status" value="1"/>
</dbReference>
<reference evidence="4 5" key="1">
    <citation type="submission" date="2022-08" db="EMBL/GenBank/DDBJ databases">
        <title>Reclassification of Massilia species as members of the genera Telluria, Duganella, Pseudoduganella, Mokoshia gen. nov. and Zemynaea gen. nov. using orthogonal and non-orthogonal genome-based approaches.</title>
        <authorList>
            <person name="Bowman J.P."/>
        </authorList>
    </citation>
    <scope>NUCLEOTIDE SEQUENCE [LARGE SCALE GENOMIC DNA]</scope>
    <source>
        <strain evidence="4 5">JCM 31661</strain>
    </source>
</reference>
<dbReference type="PANTHER" id="PTHR46663:SF3">
    <property type="entry name" value="SLL0267 PROTEIN"/>
    <property type="match status" value="1"/>
</dbReference>
<dbReference type="PANTHER" id="PTHR46663">
    <property type="entry name" value="DIGUANYLATE CYCLASE DGCT-RELATED"/>
    <property type="match status" value="1"/>
</dbReference>
<dbReference type="SMART" id="SM00267">
    <property type="entry name" value="GGDEF"/>
    <property type="match status" value="1"/>
</dbReference>
<dbReference type="InterPro" id="IPR029787">
    <property type="entry name" value="Nucleotide_cyclase"/>
</dbReference>
<dbReference type="NCBIfam" id="TIGR00254">
    <property type="entry name" value="GGDEF"/>
    <property type="match status" value="1"/>
</dbReference>
<proteinExistence type="predicted"/>
<keyword evidence="1" id="KW-0472">Membrane</keyword>
<evidence type="ECO:0000313" key="5">
    <source>
        <dbReference type="Proteomes" id="UP001206572"/>
    </source>
</evidence>
<dbReference type="InterPro" id="IPR000700">
    <property type="entry name" value="PAS-assoc_C"/>
</dbReference>
<dbReference type="PROSITE" id="PS50887">
    <property type="entry name" value="GGDEF"/>
    <property type="match status" value="1"/>
</dbReference>
<dbReference type="SMART" id="SM00086">
    <property type="entry name" value="PAC"/>
    <property type="match status" value="1"/>
</dbReference>
<dbReference type="Pfam" id="PF22588">
    <property type="entry name" value="dCache_1_like"/>
    <property type="match status" value="1"/>
</dbReference>
<comment type="caution">
    <text evidence="4">The sequence shown here is derived from an EMBL/GenBank/DDBJ whole genome shotgun (WGS) entry which is preliminary data.</text>
</comment>
<dbReference type="Gene3D" id="3.30.450.20">
    <property type="entry name" value="PAS domain"/>
    <property type="match status" value="3"/>
</dbReference>
<dbReference type="EC" id="2.7.7.65" evidence="4"/>
<organism evidence="4 5">
    <name type="scientific">Massilia agri</name>
    <dbReference type="NCBI Taxonomy" id="1886785"/>
    <lineage>
        <taxon>Bacteria</taxon>
        <taxon>Pseudomonadati</taxon>
        <taxon>Pseudomonadota</taxon>
        <taxon>Betaproteobacteria</taxon>
        <taxon>Burkholderiales</taxon>
        <taxon>Oxalobacteraceae</taxon>
        <taxon>Telluria group</taxon>
        <taxon>Massilia</taxon>
    </lineage>
</organism>
<evidence type="ECO:0000256" key="1">
    <source>
        <dbReference type="SAM" id="Phobius"/>
    </source>
</evidence>
<gene>
    <name evidence="4" type="ORF">NX780_13245</name>
</gene>
<name>A0ABT2AM34_9BURK</name>
<dbReference type="InterPro" id="IPR054327">
    <property type="entry name" value="His-kinase-like_sensor"/>
</dbReference>
<dbReference type="RefSeq" id="WP_258828339.1">
    <property type="nucleotide sequence ID" value="NZ_JANUHA010000008.1"/>
</dbReference>
<keyword evidence="1" id="KW-0812">Transmembrane</keyword>
<dbReference type="SUPFAM" id="SSF55785">
    <property type="entry name" value="PYP-like sensor domain (PAS domain)"/>
    <property type="match status" value="1"/>
</dbReference>
<evidence type="ECO:0000259" key="2">
    <source>
        <dbReference type="PROSITE" id="PS50113"/>
    </source>
</evidence>
<keyword evidence="5" id="KW-1185">Reference proteome</keyword>
<dbReference type="Proteomes" id="UP001206572">
    <property type="component" value="Unassembled WGS sequence"/>
</dbReference>
<dbReference type="Pfam" id="PF00990">
    <property type="entry name" value="GGDEF"/>
    <property type="match status" value="1"/>
</dbReference>
<dbReference type="SUPFAM" id="SSF55073">
    <property type="entry name" value="Nucleotide cyclase"/>
    <property type="match status" value="1"/>
</dbReference>
<protein>
    <submittedName>
        <fullName evidence="4">Diguanylate cyclase</fullName>
        <ecNumber evidence="4">2.7.7.65</ecNumber>
    </submittedName>
</protein>
<feature type="domain" description="PAC" evidence="2">
    <location>
        <begin position="411"/>
        <end position="464"/>
    </location>
</feature>
<evidence type="ECO:0000313" key="4">
    <source>
        <dbReference type="EMBL" id="MCS0597312.1"/>
    </source>
</evidence>
<accession>A0ABT2AM34</accession>
<feature type="transmembrane region" description="Helical" evidence="1">
    <location>
        <begin position="299"/>
        <end position="319"/>
    </location>
</feature>
<dbReference type="EMBL" id="JANUHA010000008">
    <property type="protein sequence ID" value="MCS0597312.1"/>
    <property type="molecule type" value="Genomic_DNA"/>
</dbReference>
<dbReference type="CDD" id="cd00130">
    <property type="entry name" value="PAS"/>
    <property type="match status" value="1"/>
</dbReference>
<dbReference type="InterPro" id="IPR013655">
    <property type="entry name" value="PAS_fold_3"/>
</dbReference>
<feature type="transmembrane region" description="Helical" evidence="1">
    <location>
        <begin position="28"/>
        <end position="45"/>
    </location>
</feature>
<dbReference type="PROSITE" id="PS50113">
    <property type="entry name" value="PAC"/>
    <property type="match status" value="1"/>
</dbReference>
<dbReference type="InterPro" id="IPR000014">
    <property type="entry name" value="PAS"/>
</dbReference>
<sequence>MPSPITHPTRPPARRPADFFRPRVLRDLAIYLACMLPIVWGLVAVERARFASLAESSTRRDLRNYARVFTEEVRATVGIVDLSLLQLRSTWLRDRDSFAQTVGEHARHLRHRVPMLVTVIDAAGRLAYTNAGPSHTGTDLSAYPAYYAHLEAADDRFFSGRPVMSPLTGAWVVHFSRAIRDRQGRLLGVIVAAVSPDYFVRFYDDIDLGPSGSVSLITVDGAVIARSTRVDRHRGIGSVLKDNPHTAHSPITGSFRRVGQIDQIERYYAWHRIPEYGMVVTVGQSVHDAGLRFEQQRDVLAGIGGTVSLLLAVLGWAALGATDRRRRALKALAAAETRWKLALNAAGDGVWDCDVVTGLATLSSRAQRILDTDRALVSLYGSALDAMVHPDELPGLRAALRSHLAGRSADFAFEFRVRMKRGDWSWIEARGTVSERDELGQPLRMVGTFSNIDVRKNEEARMRRMAHEDALTGLPNRVLLGDRLRQAIRSAGRDGHKVAVIYFDLDKFKPVNDTHGHAAGDRLLQLVARRLRAGLRDSDTLARIGGDEFVVLLPRCAGIQDAAIVADNILAQLNQPFEDGELTHRISGSLGIALYPDDGMDGDALLRSADAAMYDAKSHGRNRVASHHRDEA</sequence>
<evidence type="ECO:0000259" key="3">
    <source>
        <dbReference type="PROSITE" id="PS50887"/>
    </source>
</evidence>
<dbReference type="GO" id="GO:0052621">
    <property type="term" value="F:diguanylate cyclase activity"/>
    <property type="evidence" value="ECO:0007669"/>
    <property type="project" value="UniProtKB-EC"/>
</dbReference>
<dbReference type="InterPro" id="IPR035965">
    <property type="entry name" value="PAS-like_dom_sf"/>
</dbReference>
<dbReference type="InterPro" id="IPR001610">
    <property type="entry name" value="PAC"/>
</dbReference>
<dbReference type="InterPro" id="IPR052163">
    <property type="entry name" value="DGC-Regulatory_Protein"/>
</dbReference>
<dbReference type="CDD" id="cd12914">
    <property type="entry name" value="PDC1_DGC_like"/>
    <property type="match status" value="1"/>
</dbReference>
<dbReference type="CDD" id="cd12915">
    <property type="entry name" value="PDC2_DGC_like"/>
    <property type="match status" value="1"/>
</dbReference>